<dbReference type="PANTHER" id="PTHR35809">
    <property type="entry name" value="ARCHAETIDYLSERINE DECARBOXYLASE PROENZYME-RELATED"/>
    <property type="match status" value="1"/>
</dbReference>
<evidence type="ECO:0000256" key="2">
    <source>
        <dbReference type="ARBA" id="ARBA00022516"/>
    </source>
</evidence>
<keyword evidence="3" id="KW-0210">Decarboxylase</keyword>
<dbReference type="InterPro" id="IPR033175">
    <property type="entry name" value="PSD-A"/>
</dbReference>
<evidence type="ECO:0000256" key="3">
    <source>
        <dbReference type="ARBA" id="ARBA00022793"/>
    </source>
</evidence>
<keyword evidence="7" id="KW-0594">Phospholipid biosynthesis</keyword>
<dbReference type="InterPro" id="IPR003817">
    <property type="entry name" value="PS_Dcarbxylase"/>
</dbReference>
<dbReference type="Proteomes" id="UP000007575">
    <property type="component" value="Chromosome"/>
</dbReference>
<dbReference type="PATRIC" id="fig|745776.4.peg.2152"/>
<keyword evidence="5" id="KW-0472">Membrane</keyword>
<keyword evidence="12" id="KW-1185">Reference proteome</keyword>
<protein>
    <recommendedName>
        <fullName evidence="13">Phosphatidylserine decarboxylase</fullName>
    </recommendedName>
</protein>
<keyword evidence="2" id="KW-0444">Lipid biosynthesis</keyword>
<name>H8GY95_DEIGI</name>
<dbReference type="GO" id="GO:0008654">
    <property type="term" value="P:phospholipid biosynthetic process"/>
    <property type="evidence" value="ECO:0007669"/>
    <property type="project" value="UniProtKB-KW"/>
</dbReference>
<dbReference type="HOGENOM" id="CLU_1213202_0_0_0"/>
<evidence type="ECO:0000256" key="10">
    <source>
        <dbReference type="ARBA" id="ARBA00023317"/>
    </source>
</evidence>
<evidence type="ECO:0008006" key="13">
    <source>
        <dbReference type="Google" id="ProtNLM"/>
    </source>
</evidence>
<dbReference type="eggNOG" id="COG0688">
    <property type="taxonomic scope" value="Bacteria"/>
</dbReference>
<dbReference type="RefSeq" id="WP_014685506.1">
    <property type="nucleotide sequence ID" value="NC_017790.1"/>
</dbReference>
<proteinExistence type="predicted"/>
<keyword evidence="6" id="KW-0865">Zymogen</keyword>
<dbReference type="EMBL" id="CP002191">
    <property type="protein sequence ID" value="AFD26023.1"/>
    <property type="molecule type" value="Genomic_DNA"/>
</dbReference>
<accession>H8GY95</accession>
<dbReference type="AlphaFoldDB" id="H8GY95"/>
<evidence type="ECO:0000313" key="11">
    <source>
        <dbReference type="EMBL" id="AFD26023.1"/>
    </source>
</evidence>
<dbReference type="GO" id="GO:0004609">
    <property type="term" value="F:phosphatidylserine decarboxylase activity"/>
    <property type="evidence" value="ECO:0007669"/>
    <property type="project" value="InterPro"/>
</dbReference>
<evidence type="ECO:0000256" key="6">
    <source>
        <dbReference type="ARBA" id="ARBA00023145"/>
    </source>
</evidence>
<dbReference type="STRING" id="745776.DGo_CA2096"/>
<gene>
    <name evidence="11" type="ordered locus">DGo_CA2096</name>
</gene>
<dbReference type="KEGG" id="dgo:DGo_CA2096"/>
<sequence length="223" mass="22790">MRVPRRLLLLGSVAAAAALYVRGVYRYRDPVRLPTPAAGAVLSPADGRVLLVRRVTDGQVEGQGAAAALLGWPEAPATGWVLGVYVGPLDVQYLYQPVGGEVVRAEFSDALAAQGGAAGLGLGARARLLLGQPAEVPALGRPRLTFTLRAPEGGEVTVALPDQGSHAETLNFLRPGDPARAGNKAAYAEGGGMVLVALPEGATPQVGVGDHVTGAETVLSHLG</sequence>
<reference evidence="11 12" key="1">
    <citation type="journal article" date="2012" name="PLoS ONE">
        <title>Genome sequence and transcriptome analysis of the radioresistant bacterium Deinococcus gobiensis: insights into the extreme environmental adaptations.</title>
        <authorList>
            <person name="Yuan M."/>
            <person name="Chen M."/>
            <person name="Zhang W."/>
            <person name="Lu W."/>
            <person name="Wang J."/>
            <person name="Yang M."/>
            <person name="Zhao P."/>
            <person name="Tang R."/>
            <person name="Li X."/>
            <person name="Hao Y."/>
            <person name="Zhou Z."/>
            <person name="Zhan Y."/>
            <person name="Yu H."/>
            <person name="Teng C."/>
            <person name="Yan Y."/>
            <person name="Ping S."/>
            <person name="Wang Y."/>
            <person name="Lin M."/>
        </authorList>
    </citation>
    <scope>NUCLEOTIDE SEQUENCE [LARGE SCALE GENOMIC DNA]</scope>
    <source>
        <strain evidence="11 12">I-0</strain>
    </source>
</reference>
<dbReference type="Pfam" id="PF02666">
    <property type="entry name" value="PS_Dcarbxylase"/>
    <property type="match status" value="1"/>
</dbReference>
<evidence type="ECO:0000256" key="1">
    <source>
        <dbReference type="ARBA" id="ARBA00022475"/>
    </source>
</evidence>
<evidence type="ECO:0000313" key="12">
    <source>
        <dbReference type="Proteomes" id="UP000007575"/>
    </source>
</evidence>
<dbReference type="PANTHER" id="PTHR35809:SF1">
    <property type="entry name" value="ARCHAETIDYLSERINE DECARBOXYLASE PROENZYME-RELATED"/>
    <property type="match status" value="1"/>
</dbReference>
<evidence type="ECO:0000256" key="8">
    <source>
        <dbReference type="ARBA" id="ARBA00023239"/>
    </source>
</evidence>
<evidence type="ECO:0000256" key="4">
    <source>
        <dbReference type="ARBA" id="ARBA00023098"/>
    </source>
</evidence>
<organism evidence="11 12">
    <name type="scientific">Deinococcus gobiensis (strain DSM 21396 / JCM 16679 / CGMCC 1.7299 / I-0)</name>
    <dbReference type="NCBI Taxonomy" id="745776"/>
    <lineage>
        <taxon>Bacteria</taxon>
        <taxon>Thermotogati</taxon>
        <taxon>Deinococcota</taxon>
        <taxon>Deinococci</taxon>
        <taxon>Deinococcales</taxon>
        <taxon>Deinococcaceae</taxon>
        <taxon>Deinococcus</taxon>
    </lineage>
</organism>
<dbReference type="OrthoDB" id="9790893at2"/>
<evidence type="ECO:0000256" key="7">
    <source>
        <dbReference type="ARBA" id="ARBA00023209"/>
    </source>
</evidence>
<keyword evidence="9" id="KW-1208">Phospholipid metabolism</keyword>
<keyword evidence="8" id="KW-0456">Lyase</keyword>
<keyword evidence="4" id="KW-0443">Lipid metabolism</keyword>
<evidence type="ECO:0000256" key="9">
    <source>
        <dbReference type="ARBA" id="ARBA00023264"/>
    </source>
</evidence>
<evidence type="ECO:0000256" key="5">
    <source>
        <dbReference type="ARBA" id="ARBA00023136"/>
    </source>
</evidence>
<keyword evidence="1" id="KW-1003">Cell membrane</keyword>
<keyword evidence="10" id="KW-0670">Pyruvate</keyword>